<organism evidence="1 2">
    <name type="scientific">Actomonas aquatica</name>
    <dbReference type="NCBI Taxonomy" id="2866162"/>
    <lineage>
        <taxon>Bacteria</taxon>
        <taxon>Pseudomonadati</taxon>
        <taxon>Verrucomicrobiota</taxon>
        <taxon>Opitutia</taxon>
        <taxon>Opitutales</taxon>
        <taxon>Opitutaceae</taxon>
        <taxon>Actomonas</taxon>
    </lineage>
</organism>
<proteinExistence type="predicted"/>
<evidence type="ECO:0000313" key="2">
    <source>
        <dbReference type="Proteomes" id="UP000738431"/>
    </source>
</evidence>
<dbReference type="RefSeq" id="WP_221029903.1">
    <property type="nucleotide sequence ID" value="NZ_CP139781.1"/>
</dbReference>
<accession>A0ABZ1CCV0</accession>
<evidence type="ECO:0000313" key="1">
    <source>
        <dbReference type="EMBL" id="WRQ89406.1"/>
    </source>
</evidence>
<name>A0ABZ1CCV0_9BACT</name>
<protein>
    <submittedName>
        <fullName evidence="1">Uncharacterized protein</fullName>
    </submittedName>
</protein>
<gene>
    <name evidence="1" type="ORF">K1X11_008290</name>
</gene>
<dbReference type="EMBL" id="CP139781">
    <property type="protein sequence ID" value="WRQ89406.1"/>
    <property type="molecule type" value="Genomic_DNA"/>
</dbReference>
<reference evidence="1 2" key="1">
    <citation type="submission" date="2021-08" db="EMBL/GenBank/DDBJ databases">
        <authorList>
            <person name="Zhang D."/>
            <person name="Zhang A."/>
            <person name="Wang L."/>
        </authorList>
    </citation>
    <scope>NUCLEOTIDE SEQUENCE [LARGE SCALE GENOMIC DNA]</scope>
    <source>
        <strain evidence="1 2">WL0086</strain>
    </source>
</reference>
<sequence length="252" mass="27691">MSSAEIAQIPARILERARFSAKVRNLEHLAVIDDVANDVTAGALDVATARLRIKQFVASTGYQADESARGGLQDFLSTARTDLQVRMNVQLAQGAGWHQQGQDPAILDAFPAMEFVRVEARDEPRQDWPRRWNAARAATVLDGATDSSTGRMVALKGHPIWPELSRFGLPYEPFDYNSGKGTEDVSRQEAMDLDLIERDTVIFPDDRGFNADLQARPSARSERLRAAIEATGIGRFDAGGVLHYIDPDGGNN</sequence>
<reference evidence="1 2" key="2">
    <citation type="submission" date="2023-12" db="EMBL/GenBank/DDBJ databases">
        <title>Description of an unclassified Opitutus bacterium of Verrucomicrobiota.</title>
        <authorList>
            <person name="Zhang D.-F."/>
        </authorList>
    </citation>
    <scope>NUCLEOTIDE SEQUENCE [LARGE SCALE GENOMIC DNA]</scope>
    <source>
        <strain evidence="1 2">WL0086</strain>
    </source>
</reference>
<dbReference type="Proteomes" id="UP000738431">
    <property type="component" value="Chromosome"/>
</dbReference>
<keyword evidence="2" id="KW-1185">Reference proteome</keyword>